<evidence type="ECO:0000313" key="13">
    <source>
        <dbReference type="Proteomes" id="UP000000496"/>
    </source>
</evidence>
<dbReference type="GO" id="GO:0036220">
    <property type="term" value="F:ITP diphosphatase activity"/>
    <property type="evidence" value="ECO:0007669"/>
    <property type="project" value="UniProtKB-UniRule"/>
</dbReference>
<comment type="catalytic activity">
    <reaction evidence="10">
        <text>ITP + H2O = IMP + diphosphate + H(+)</text>
        <dbReference type="Rhea" id="RHEA:29399"/>
        <dbReference type="ChEBI" id="CHEBI:15377"/>
        <dbReference type="ChEBI" id="CHEBI:15378"/>
        <dbReference type="ChEBI" id="CHEBI:33019"/>
        <dbReference type="ChEBI" id="CHEBI:58053"/>
        <dbReference type="ChEBI" id="CHEBI:61402"/>
        <dbReference type="EC" id="3.6.1.66"/>
    </reaction>
</comment>
<proteinExistence type="inferred from homology"/>
<dbReference type="CDD" id="cd00515">
    <property type="entry name" value="HAM1"/>
    <property type="match status" value="1"/>
</dbReference>
<feature type="binding site" evidence="10">
    <location>
        <begin position="182"/>
        <end position="183"/>
    </location>
    <ligand>
        <name>substrate</name>
    </ligand>
</feature>
<comment type="catalytic activity">
    <reaction evidence="8 10">
        <text>dITP + H2O = dIMP + diphosphate + H(+)</text>
        <dbReference type="Rhea" id="RHEA:28342"/>
        <dbReference type="ChEBI" id="CHEBI:15377"/>
        <dbReference type="ChEBI" id="CHEBI:15378"/>
        <dbReference type="ChEBI" id="CHEBI:33019"/>
        <dbReference type="ChEBI" id="CHEBI:61194"/>
        <dbReference type="ChEBI" id="CHEBI:61382"/>
        <dbReference type="EC" id="3.6.1.66"/>
    </reaction>
</comment>
<dbReference type="InterPro" id="IPR020922">
    <property type="entry name" value="dITP/XTP_pyrophosphatase"/>
</dbReference>
<evidence type="ECO:0000256" key="7">
    <source>
        <dbReference type="ARBA" id="ARBA00023080"/>
    </source>
</evidence>
<dbReference type="Pfam" id="PF01725">
    <property type="entry name" value="Ham1p_like"/>
    <property type="match status" value="1"/>
</dbReference>
<keyword evidence="6 10" id="KW-0460">Magnesium</keyword>
<evidence type="ECO:0000256" key="4">
    <source>
        <dbReference type="ARBA" id="ARBA00022741"/>
    </source>
</evidence>
<dbReference type="GO" id="GO:0009117">
    <property type="term" value="P:nucleotide metabolic process"/>
    <property type="evidence" value="ECO:0007669"/>
    <property type="project" value="UniProtKB-KW"/>
</dbReference>
<feature type="binding site" evidence="10">
    <location>
        <begin position="154"/>
        <end position="157"/>
    </location>
    <ligand>
        <name>substrate</name>
    </ligand>
</feature>
<feature type="binding site" evidence="10">
    <location>
        <position position="177"/>
    </location>
    <ligand>
        <name>substrate</name>
    </ligand>
</feature>
<evidence type="ECO:0000256" key="5">
    <source>
        <dbReference type="ARBA" id="ARBA00022801"/>
    </source>
</evidence>
<dbReference type="GO" id="GO:0005829">
    <property type="term" value="C:cytosol"/>
    <property type="evidence" value="ECO:0007669"/>
    <property type="project" value="TreeGrafter"/>
</dbReference>
<dbReference type="Gene3D" id="3.90.950.10">
    <property type="match status" value="1"/>
</dbReference>
<feature type="binding site" evidence="10">
    <location>
        <position position="72"/>
    </location>
    <ligand>
        <name>substrate</name>
    </ligand>
</feature>
<evidence type="ECO:0000256" key="11">
    <source>
        <dbReference type="RuleBase" id="RU003781"/>
    </source>
</evidence>
<evidence type="ECO:0000256" key="2">
    <source>
        <dbReference type="ARBA" id="ARBA00011738"/>
    </source>
</evidence>
<dbReference type="KEGG" id="sng:SNE_A23140"/>
<keyword evidence="13" id="KW-1185">Reference proteome</keyword>
<accession>F8L4E0</accession>
<evidence type="ECO:0000256" key="1">
    <source>
        <dbReference type="ARBA" id="ARBA00008023"/>
    </source>
</evidence>
<dbReference type="HOGENOM" id="CLU_082080_0_2_0"/>
<sequence length="207" mass="23161">MIKLVLATTNLHKIREIRAMLKPLYHFDFLTLHDYPNYVPPKETGESFEENAFIKATHAAHALREWVLADDSGLVVPALGDEPGVNSARYAGLGSTDKDNRLKLLKALEELSDSERVGYYVCAMALASPDGIQKQVKGTCEGTLLMTPRGGGGFGYDSLFQKYDYSKTFAEIDEETKNKISHRRKALDKLLPTLDLLAHKHQNELCH</sequence>
<name>F8L4E0_SIMNZ</name>
<dbReference type="InterPro" id="IPR002637">
    <property type="entry name" value="RdgB/HAM1"/>
</dbReference>
<comment type="caution">
    <text evidence="10">Lacks conserved residue(s) required for the propagation of feature annotation.</text>
</comment>
<dbReference type="GO" id="GO:0035870">
    <property type="term" value="F:dITP diphosphatase activity"/>
    <property type="evidence" value="ECO:0007669"/>
    <property type="project" value="UniProtKB-UniRule"/>
</dbReference>
<comment type="subunit">
    <text evidence="2 10">Homodimer.</text>
</comment>
<dbReference type="GO" id="GO:0000166">
    <property type="term" value="F:nucleotide binding"/>
    <property type="evidence" value="ECO:0007669"/>
    <property type="project" value="UniProtKB-KW"/>
</dbReference>
<dbReference type="GO" id="GO:0017111">
    <property type="term" value="F:ribonucleoside triphosphate phosphatase activity"/>
    <property type="evidence" value="ECO:0007669"/>
    <property type="project" value="InterPro"/>
</dbReference>
<evidence type="ECO:0000256" key="10">
    <source>
        <dbReference type="HAMAP-Rule" id="MF_01405"/>
    </source>
</evidence>
<dbReference type="PANTHER" id="PTHR11067:SF9">
    <property type="entry name" value="INOSINE TRIPHOSPHATE PYROPHOSPHATASE"/>
    <property type="match status" value="1"/>
</dbReference>
<comment type="function">
    <text evidence="10">Pyrophosphatase that catalyzes the hydrolysis of nucleoside triphosphates to their monophosphate derivatives, with a high preference for the non-canonical purine nucleotides XTP (xanthosine triphosphate), dITP (deoxyinosine triphosphate) and ITP. Seems to function as a house-cleaning enzyme that removes non-canonical purine nucleotides from the nucleotide pool, thus preventing their incorporation into DNA/RNA and avoiding chromosomal lesions.</text>
</comment>
<dbReference type="Proteomes" id="UP000000496">
    <property type="component" value="Chromosome gsn.131"/>
</dbReference>
<dbReference type="GO" id="GO:0036222">
    <property type="term" value="F:XTP diphosphatase activity"/>
    <property type="evidence" value="ECO:0007669"/>
    <property type="project" value="UniProtKB-UniRule"/>
</dbReference>
<keyword evidence="4 10" id="KW-0547">Nucleotide-binding</keyword>
<evidence type="ECO:0000256" key="3">
    <source>
        <dbReference type="ARBA" id="ARBA00022723"/>
    </source>
</evidence>
<comment type="similarity">
    <text evidence="1 10 11">Belongs to the HAM1 NTPase family.</text>
</comment>
<dbReference type="SUPFAM" id="SSF52972">
    <property type="entry name" value="ITPase-like"/>
    <property type="match status" value="1"/>
</dbReference>
<dbReference type="PANTHER" id="PTHR11067">
    <property type="entry name" value="INOSINE TRIPHOSPHATE PYROPHOSPHATASE/HAM1 PROTEIN"/>
    <property type="match status" value="1"/>
</dbReference>
<dbReference type="FunFam" id="3.90.950.10:FF:000001">
    <property type="entry name" value="dITP/XTP pyrophosphatase"/>
    <property type="match status" value="1"/>
</dbReference>
<dbReference type="GO" id="GO:0046872">
    <property type="term" value="F:metal ion binding"/>
    <property type="evidence" value="ECO:0007669"/>
    <property type="project" value="UniProtKB-KW"/>
</dbReference>
<protein>
    <recommendedName>
        <fullName evidence="10">dITP/XTP pyrophosphatase</fullName>
        <ecNumber evidence="10">3.6.1.66</ecNumber>
    </recommendedName>
    <alternativeName>
        <fullName evidence="10">Non-canonical purine NTP pyrophosphatase</fullName>
    </alternativeName>
    <alternativeName>
        <fullName evidence="10">Non-standard purine NTP pyrophosphatase</fullName>
    </alternativeName>
    <alternativeName>
        <fullName evidence="10">Nucleoside-triphosphate diphosphatase</fullName>
    </alternativeName>
    <alternativeName>
        <fullName evidence="10">Nucleoside-triphosphate pyrophosphatase</fullName>
        <shortName evidence="10">NTPase</shortName>
    </alternativeName>
</protein>
<dbReference type="STRING" id="331113.SNE_A23140"/>
<dbReference type="GO" id="GO:0009146">
    <property type="term" value="P:purine nucleoside triphosphate catabolic process"/>
    <property type="evidence" value="ECO:0007669"/>
    <property type="project" value="UniProtKB-UniRule"/>
</dbReference>
<organism evidence="12 13">
    <name type="scientific">Simkania negevensis (strain ATCC VR-1471 / DSM 27360 / Z)</name>
    <dbReference type="NCBI Taxonomy" id="331113"/>
    <lineage>
        <taxon>Bacteria</taxon>
        <taxon>Pseudomonadati</taxon>
        <taxon>Chlamydiota</taxon>
        <taxon>Chlamydiia</taxon>
        <taxon>Parachlamydiales</taxon>
        <taxon>Simkaniaceae</taxon>
        <taxon>Simkania</taxon>
    </lineage>
</organism>
<dbReference type="InterPro" id="IPR029001">
    <property type="entry name" value="ITPase-like_fam"/>
</dbReference>
<dbReference type="EMBL" id="FR872582">
    <property type="protein sequence ID" value="CCB90191.1"/>
    <property type="molecule type" value="Genomic_DNA"/>
</dbReference>
<keyword evidence="5 10" id="KW-0378">Hydrolase</keyword>
<comment type="catalytic activity">
    <reaction evidence="9 10">
        <text>XTP + H2O = XMP + diphosphate + H(+)</text>
        <dbReference type="Rhea" id="RHEA:28610"/>
        <dbReference type="ChEBI" id="CHEBI:15377"/>
        <dbReference type="ChEBI" id="CHEBI:15378"/>
        <dbReference type="ChEBI" id="CHEBI:33019"/>
        <dbReference type="ChEBI" id="CHEBI:57464"/>
        <dbReference type="ChEBI" id="CHEBI:61314"/>
        <dbReference type="EC" id="3.6.1.66"/>
    </reaction>
</comment>
<dbReference type="HAMAP" id="MF_01405">
    <property type="entry name" value="Non_canon_purine_NTPase"/>
    <property type="match status" value="1"/>
</dbReference>
<evidence type="ECO:0000256" key="8">
    <source>
        <dbReference type="ARBA" id="ARBA00051875"/>
    </source>
</evidence>
<dbReference type="EC" id="3.6.1.66" evidence="10"/>
<evidence type="ECO:0000313" key="12">
    <source>
        <dbReference type="EMBL" id="CCB90191.1"/>
    </source>
</evidence>
<reference evidence="12 13" key="2">
    <citation type="journal article" date="2011" name="Mol. Biol. Evol.">
        <title>Unity in variety--the pan-genome of the Chlamydiae.</title>
        <authorList>
            <person name="Collingro A."/>
            <person name="Tischler P."/>
            <person name="Weinmaier T."/>
            <person name="Penz T."/>
            <person name="Heinz E."/>
            <person name="Brunham R.C."/>
            <person name="Read T.D."/>
            <person name="Bavoil P.M."/>
            <person name="Sachse K."/>
            <person name="Kahane S."/>
            <person name="Friedman M.G."/>
            <person name="Rattei T."/>
            <person name="Myers G.S."/>
            <person name="Horn M."/>
        </authorList>
    </citation>
    <scope>NUCLEOTIDE SEQUENCE [LARGE SCALE GENOMIC DNA]</scope>
    <source>
        <strain evidence="13">ATCC VR-1471 / Z</strain>
    </source>
</reference>
<reference key="1">
    <citation type="journal article" date="2011" name="Mol. Biol. Evol.">
        <title>Unity in variety -- the pan-genome of the Chlamydiae.</title>
        <authorList>
            <person name="Collingro A."/>
            <person name="Tischler P."/>
            <person name="Weinmaier T."/>
            <person name="Penz T."/>
            <person name="Heinz E."/>
            <person name="Brunham R.C."/>
            <person name="Read T.D."/>
            <person name="Bavoil P.M."/>
            <person name="Sachse K."/>
            <person name="Kahane S."/>
            <person name="Friedman M.G."/>
            <person name="Rattei T."/>
            <person name="Myers G.S.A."/>
            <person name="Horn M."/>
        </authorList>
    </citation>
    <scope>NUCLEOTIDE SEQUENCE</scope>
    <source>
        <strain>Z</strain>
    </source>
</reference>
<comment type="cofactor">
    <cofactor evidence="10">
        <name>Mg(2+)</name>
        <dbReference type="ChEBI" id="CHEBI:18420"/>
    </cofactor>
    <text evidence="10">Binds 1 Mg(2+) ion per subunit.</text>
</comment>
<dbReference type="AlphaFoldDB" id="F8L4E0"/>
<dbReference type="eggNOG" id="COG0127">
    <property type="taxonomic scope" value="Bacteria"/>
</dbReference>
<dbReference type="NCBIfam" id="TIGR00042">
    <property type="entry name" value="RdgB/HAM1 family non-canonical purine NTP pyrophosphatase"/>
    <property type="match status" value="1"/>
</dbReference>
<keyword evidence="7 10" id="KW-0546">Nucleotide metabolism</keyword>
<keyword evidence="3 10" id="KW-0479">Metal-binding</keyword>
<feature type="binding site" evidence="10">
    <location>
        <position position="71"/>
    </location>
    <ligand>
        <name>Mg(2+)</name>
        <dbReference type="ChEBI" id="CHEBI:18420"/>
    </ligand>
</feature>
<feature type="binding site" evidence="10">
    <location>
        <begin position="8"/>
        <end position="13"/>
    </location>
    <ligand>
        <name>substrate</name>
    </ligand>
</feature>
<evidence type="ECO:0000256" key="6">
    <source>
        <dbReference type="ARBA" id="ARBA00022842"/>
    </source>
</evidence>
<gene>
    <name evidence="12" type="primary">hamA</name>
    <name evidence="12" type="ordered locus">SNE_A23140</name>
</gene>
<evidence type="ECO:0000256" key="9">
    <source>
        <dbReference type="ARBA" id="ARBA00052017"/>
    </source>
</evidence>
<feature type="active site" description="Proton acceptor" evidence="10">
    <location>
        <position position="71"/>
    </location>
</feature>